<dbReference type="GO" id="GO:0003723">
    <property type="term" value="F:RNA binding"/>
    <property type="evidence" value="ECO:0007669"/>
    <property type="project" value="UniProtKB-UniRule"/>
</dbReference>
<dbReference type="GO" id="GO:0045087">
    <property type="term" value="P:innate immune response"/>
    <property type="evidence" value="ECO:0007669"/>
    <property type="project" value="TreeGrafter"/>
</dbReference>
<evidence type="ECO:0000259" key="7">
    <source>
        <dbReference type="SMART" id="SM00322"/>
    </source>
</evidence>
<dbReference type="Proteomes" id="UP000580250">
    <property type="component" value="Unassembled WGS sequence"/>
</dbReference>
<feature type="compositionally biased region" description="Polar residues" evidence="6">
    <location>
        <begin position="677"/>
        <end position="705"/>
    </location>
</feature>
<name>A0A6V7VSK2_MELEN</name>
<evidence type="ECO:0000313" key="8">
    <source>
        <dbReference type="EMBL" id="CAD2177789.1"/>
    </source>
</evidence>
<proteinExistence type="predicted"/>
<feature type="domain" description="K Homology" evidence="7">
    <location>
        <begin position="375"/>
        <end position="447"/>
    </location>
</feature>
<feature type="region of interest" description="Disordered" evidence="6">
    <location>
        <begin position="298"/>
        <end position="355"/>
    </location>
</feature>
<gene>
    <name evidence="8" type="ORF">MENT_LOCUS29685</name>
</gene>
<feature type="region of interest" description="Disordered" evidence="6">
    <location>
        <begin position="247"/>
        <end position="280"/>
    </location>
</feature>
<dbReference type="OrthoDB" id="10071877at2759"/>
<evidence type="ECO:0000256" key="2">
    <source>
        <dbReference type="ARBA" id="ARBA00023043"/>
    </source>
</evidence>
<dbReference type="InterPro" id="IPR051631">
    <property type="entry name" value="Ankyrin-KH/SAM_domain"/>
</dbReference>
<feature type="compositionally biased region" description="Polar residues" evidence="6">
    <location>
        <begin position="338"/>
        <end position="353"/>
    </location>
</feature>
<dbReference type="InterPro" id="IPR004088">
    <property type="entry name" value="KH_dom_type_1"/>
</dbReference>
<feature type="region of interest" description="Disordered" evidence="6">
    <location>
        <begin position="677"/>
        <end position="730"/>
    </location>
</feature>
<dbReference type="Pfam" id="PF12796">
    <property type="entry name" value="Ank_2"/>
    <property type="match status" value="2"/>
</dbReference>
<dbReference type="PANTHER" id="PTHR23206:SF8">
    <property type="entry name" value="ANKYRIN REPEAT AND KH DOMAIN-CONTAINING 1"/>
    <property type="match status" value="1"/>
</dbReference>
<protein>
    <recommendedName>
        <fullName evidence="7">K Homology domain-containing protein</fullName>
    </recommendedName>
</protein>
<organism evidence="8 9">
    <name type="scientific">Meloidogyne enterolobii</name>
    <name type="common">Root-knot nematode worm</name>
    <name type="synonym">Meloidogyne mayaguensis</name>
    <dbReference type="NCBI Taxonomy" id="390850"/>
    <lineage>
        <taxon>Eukaryota</taxon>
        <taxon>Metazoa</taxon>
        <taxon>Ecdysozoa</taxon>
        <taxon>Nematoda</taxon>
        <taxon>Chromadorea</taxon>
        <taxon>Rhabditida</taxon>
        <taxon>Tylenchina</taxon>
        <taxon>Tylenchomorpha</taxon>
        <taxon>Tylenchoidea</taxon>
        <taxon>Meloidogynidae</taxon>
        <taxon>Meloidogyninae</taxon>
        <taxon>Meloidogyne</taxon>
    </lineage>
</organism>
<evidence type="ECO:0000256" key="3">
    <source>
        <dbReference type="ARBA" id="ARBA00023054"/>
    </source>
</evidence>
<dbReference type="Pfam" id="PF00013">
    <property type="entry name" value="KH_1"/>
    <property type="match status" value="1"/>
</dbReference>
<evidence type="ECO:0000256" key="6">
    <source>
        <dbReference type="SAM" id="MobiDB-lite"/>
    </source>
</evidence>
<feature type="repeat" description="ANK" evidence="4">
    <location>
        <begin position="1"/>
        <end position="27"/>
    </location>
</feature>
<comment type="caution">
    <text evidence="8">The sequence shown here is derived from an EMBL/GenBank/DDBJ whole genome shotgun (WGS) entry which is preliminary data.</text>
</comment>
<feature type="compositionally biased region" description="Polar residues" evidence="6">
    <location>
        <begin position="321"/>
        <end position="332"/>
    </location>
</feature>
<evidence type="ECO:0000256" key="1">
    <source>
        <dbReference type="ARBA" id="ARBA00022737"/>
    </source>
</evidence>
<dbReference type="InterPro" id="IPR004087">
    <property type="entry name" value="KH_dom"/>
</dbReference>
<keyword evidence="5" id="KW-0694">RNA-binding</keyword>
<dbReference type="InterPro" id="IPR036770">
    <property type="entry name" value="Ankyrin_rpt-contain_sf"/>
</dbReference>
<dbReference type="InterPro" id="IPR036612">
    <property type="entry name" value="KH_dom_type_1_sf"/>
</dbReference>
<keyword evidence="3" id="KW-0175">Coiled coil</keyword>
<dbReference type="PROSITE" id="PS50088">
    <property type="entry name" value="ANK_REPEAT"/>
    <property type="match status" value="5"/>
</dbReference>
<dbReference type="PROSITE" id="PS50297">
    <property type="entry name" value="ANK_REP_REGION"/>
    <property type="match status" value="3"/>
</dbReference>
<evidence type="ECO:0000313" key="9">
    <source>
        <dbReference type="Proteomes" id="UP000580250"/>
    </source>
</evidence>
<keyword evidence="1" id="KW-0677">Repeat</keyword>
<evidence type="ECO:0000256" key="4">
    <source>
        <dbReference type="PROSITE-ProRule" id="PRU00023"/>
    </source>
</evidence>
<feature type="compositionally biased region" description="Polar residues" evidence="6">
    <location>
        <begin position="915"/>
        <end position="929"/>
    </location>
</feature>
<feature type="repeat" description="ANK" evidence="4">
    <location>
        <begin position="62"/>
        <end position="94"/>
    </location>
</feature>
<dbReference type="SUPFAM" id="SSF54791">
    <property type="entry name" value="Eukaryotic type KH-domain (KH-domain type I)"/>
    <property type="match status" value="1"/>
</dbReference>
<feature type="repeat" description="ANK" evidence="4">
    <location>
        <begin position="97"/>
        <end position="129"/>
    </location>
</feature>
<keyword evidence="2 4" id="KW-0040">ANK repeat</keyword>
<evidence type="ECO:0000256" key="5">
    <source>
        <dbReference type="PROSITE-ProRule" id="PRU00117"/>
    </source>
</evidence>
<dbReference type="SUPFAM" id="SSF48403">
    <property type="entry name" value="Ankyrin repeat"/>
    <property type="match status" value="1"/>
</dbReference>
<feature type="compositionally biased region" description="Low complexity" evidence="6">
    <location>
        <begin position="713"/>
        <end position="728"/>
    </location>
</feature>
<feature type="repeat" description="ANK" evidence="4">
    <location>
        <begin position="130"/>
        <end position="162"/>
    </location>
</feature>
<feature type="region of interest" description="Disordered" evidence="6">
    <location>
        <begin position="811"/>
        <end position="831"/>
    </location>
</feature>
<accession>A0A6V7VSK2</accession>
<dbReference type="PANTHER" id="PTHR23206">
    <property type="entry name" value="MASK PROTEIN"/>
    <property type="match status" value="1"/>
</dbReference>
<dbReference type="EMBL" id="CAJEWN010000305">
    <property type="protein sequence ID" value="CAD2177789.1"/>
    <property type="molecule type" value="Genomic_DNA"/>
</dbReference>
<dbReference type="PRINTS" id="PR01415">
    <property type="entry name" value="ANKYRIN"/>
</dbReference>
<dbReference type="Gene3D" id="1.25.40.20">
    <property type="entry name" value="Ankyrin repeat-containing domain"/>
    <property type="match status" value="2"/>
</dbReference>
<sequence length="939" mass="102808">MLSAMNGHEEATRVLLENGSDINAQIETNRNTALTLACFQGRSEVTRLLISHGANVEHRAKTGLTPLMEAANGGYVEVGRVLLQSNADVNTSPVPTSRDTALTIAADKGHHAFVALLLDYGAQINARNKKGCTALWLACSGGHLETTKVLVDYKADTELLDNRKLTPLMIAFRKGHFKVVEYLVEHVLQFPSDGDCQRFILSQTDQDLINKCTKCMISIKEAKARQAEQANKAAASLLEMLAKEEALEESKKRTKQRQKEKKKAKKQAKKDDEDNCINENEVNNHSAAIISKNSEEEIEWHSANKKKSIVNKPAEPKPIASTHSNSVMTTKTDVSDTAVATSRASPTTHSITQIPPLFPDDVFLNENLSAVGSRRPSLQVLNIASSSIPRVIGRGGSNVNTIREATGAHVEVEKQCLRKEQTTRKITIKGSPEAVKNAIMMIDLLMKDHNMLVTDIVDRVISKITQAGTKIIGATATATIATNNSPGYTKTLKATVPLNASVAQKTPPTNIWQKRAEAIREKKNPQLNLTIGEKPFINYSHDVAHSTFGSTSVICNNELKSLVGKQQGSDDTGELAALTKEEHQRKAPGYARPQSSMISANYLNNNYNEKLTNPPVAPSLFDTIAARWTTNALDAVEESDSVVTGAIQNSWSYLLEERKNVSPQLISNIAGVSIPPNTSNITSEKSNRTESLWNVNNGGTPSHKQQYLPGIPNANSLDNGSSNSSSLSTPAKPFMDLQTLSTIDSKSQALYTQTMLYQQKLQAHQFHQQQRIQRQSNLQPTQFGALPATALMLPQNRSSDIIHQPTMNRYPSPSLQSHRQPPPGFSNGISTHGGPTYLYCQQYNQQQNSMLTSNNFTQQTPFTASVNQQQQNSPTPLSGNSFSMNNFGTRHFPMPFTPSTTAATTSPNVIIANDSINGNYSNPSPTTRLPPSLDLRLNH</sequence>
<dbReference type="Gene3D" id="3.30.1370.10">
    <property type="entry name" value="K Homology domain, type 1"/>
    <property type="match status" value="1"/>
</dbReference>
<feature type="repeat" description="ANK" evidence="4">
    <location>
        <begin position="29"/>
        <end position="61"/>
    </location>
</feature>
<dbReference type="PROSITE" id="PS50084">
    <property type="entry name" value="KH_TYPE_1"/>
    <property type="match status" value="1"/>
</dbReference>
<dbReference type="SMART" id="SM00248">
    <property type="entry name" value="ANK"/>
    <property type="match status" value="6"/>
</dbReference>
<dbReference type="CDD" id="cd22404">
    <property type="entry name" value="KH-I_MASK"/>
    <property type="match status" value="1"/>
</dbReference>
<reference evidence="8 9" key="1">
    <citation type="submission" date="2020-08" db="EMBL/GenBank/DDBJ databases">
        <authorList>
            <person name="Koutsovoulos G."/>
            <person name="Danchin GJ E."/>
        </authorList>
    </citation>
    <scope>NUCLEOTIDE SEQUENCE [LARGE SCALE GENOMIC DNA]</scope>
</reference>
<feature type="compositionally biased region" description="Basic residues" evidence="6">
    <location>
        <begin position="252"/>
        <end position="268"/>
    </location>
</feature>
<dbReference type="SMART" id="SM00322">
    <property type="entry name" value="KH"/>
    <property type="match status" value="1"/>
</dbReference>
<dbReference type="GO" id="GO:0005737">
    <property type="term" value="C:cytoplasm"/>
    <property type="evidence" value="ECO:0007669"/>
    <property type="project" value="TreeGrafter"/>
</dbReference>
<dbReference type="InterPro" id="IPR002110">
    <property type="entry name" value="Ankyrin_rpt"/>
</dbReference>
<dbReference type="InterPro" id="IPR047373">
    <property type="entry name" value="KH-I_MASK"/>
</dbReference>
<dbReference type="AlphaFoldDB" id="A0A6V7VSK2"/>
<feature type="region of interest" description="Disordered" evidence="6">
    <location>
        <begin position="915"/>
        <end position="939"/>
    </location>
</feature>